<feature type="non-terminal residue" evidence="7">
    <location>
        <position position="385"/>
    </location>
</feature>
<feature type="active site" evidence="3">
    <location>
        <position position="232"/>
    </location>
</feature>
<dbReference type="InterPro" id="IPR001461">
    <property type="entry name" value="Aspartic_peptidase_A1"/>
</dbReference>
<dbReference type="Proteomes" id="UP000765509">
    <property type="component" value="Unassembled WGS sequence"/>
</dbReference>
<comment type="caution">
    <text evidence="7">The sequence shown here is derived from an EMBL/GenBank/DDBJ whole genome shotgun (WGS) entry which is preliminary data.</text>
</comment>
<evidence type="ECO:0000259" key="6">
    <source>
        <dbReference type="PROSITE" id="PS51767"/>
    </source>
</evidence>
<dbReference type="EMBL" id="AVOT02058045">
    <property type="protein sequence ID" value="MBW0552019.1"/>
    <property type="molecule type" value="Genomic_DNA"/>
</dbReference>
<dbReference type="Gene3D" id="2.40.70.10">
    <property type="entry name" value="Acid Proteases"/>
    <property type="match status" value="2"/>
</dbReference>
<evidence type="ECO:0000256" key="4">
    <source>
        <dbReference type="RuleBase" id="RU000454"/>
    </source>
</evidence>
<evidence type="ECO:0000256" key="2">
    <source>
        <dbReference type="ARBA" id="ARBA00022750"/>
    </source>
</evidence>
<dbReference type="PROSITE" id="PS00141">
    <property type="entry name" value="ASP_PROTEASE"/>
    <property type="match status" value="1"/>
</dbReference>
<reference evidence="7" key="1">
    <citation type="submission" date="2021-03" db="EMBL/GenBank/DDBJ databases">
        <title>Draft genome sequence of rust myrtle Austropuccinia psidii MF-1, a brazilian biotype.</title>
        <authorList>
            <person name="Quecine M.C."/>
            <person name="Pachon D.M.R."/>
            <person name="Bonatelli M.L."/>
            <person name="Correr F.H."/>
            <person name="Franceschini L.M."/>
            <person name="Leite T.F."/>
            <person name="Margarido G.R.A."/>
            <person name="Almeida C.A."/>
            <person name="Ferrarezi J.A."/>
            <person name="Labate C.A."/>
        </authorList>
    </citation>
    <scope>NUCLEOTIDE SEQUENCE</scope>
    <source>
        <strain evidence="7">MF-1</strain>
    </source>
</reference>
<dbReference type="GO" id="GO:0004190">
    <property type="term" value="F:aspartic-type endopeptidase activity"/>
    <property type="evidence" value="ECO:0007669"/>
    <property type="project" value="UniProtKB-KW"/>
</dbReference>
<evidence type="ECO:0000256" key="5">
    <source>
        <dbReference type="SAM" id="MobiDB-lite"/>
    </source>
</evidence>
<comment type="similarity">
    <text evidence="1 4">Belongs to the peptidase A1 family.</text>
</comment>
<evidence type="ECO:0000313" key="8">
    <source>
        <dbReference type="Proteomes" id="UP000765509"/>
    </source>
</evidence>
<keyword evidence="8" id="KW-1185">Reference proteome</keyword>
<protein>
    <recommendedName>
        <fullName evidence="6">Peptidase A1 domain-containing protein</fullName>
    </recommendedName>
</protein>
<evidence type="ECO:0000313" key="7">
    <source>
        <dbReference type="EMBL" id="MBW0552019.1"/>
    </source>
</evidence>
<dbReference type="Pfam" id="PF00026">
    <property type="entry name" value="Asp"/>
    <property type="match status" value="1"/>
</dbReference>
<dbReference type="InterPro" id="IPR021109">
    <property type="entry name" value="Peptidase_aspartic_dom_sf"/>
</dbReference>
<dbReference type="InterPro" id="IPR001969">
    <property type="entry name" value="Aspartic_peptidase_AS"/>
</dbReference>
<dbReference type="PROSITE" id="PS51767">
    <property type="entry name" value="PEPTIDASE_A1"/>
    <property type="match status" value="1"/>
</dbReference>
<accession>A0A9Q3P871</accession>
<feature type="active site" evidence="3">
    <location>
        <position position="28"/>
    </location>
</feature>
<dbReference type="InterPro" id="IPR033121">
    <property type="entry name" value="PEPTIDASE_A1"/>
</dbReference>
<feature type="region of interest" description="Disordered" evidence="5">
    <location>
        <begin position="54"/>
        <end position="77"/>
    </location>
</feature>
<dbReference type="PRINTS" id="PR00792">
    <property type="entry name" value="PEPSIN"/>
</dbReference>
<keyword evidence="4" id="KW-0645">Protease</keyword>
<keyword evidence="4" id="KW-0378">Hydrolase</keyword>
<name>A0A9Q3P871_9BASI</name>
<dbReference type="SUPFAM" id="SSF50630">
    <property type="entry name" value="Acid proteases"/>
    <property type="match status" value="1"/>
</dbReference>
<feature type="domain" description="Peptidase A1" evidence="6">
    <location>
        <begin position="10"/>
        <end position="327"/>
    </location>
</feature>
<evidence type="ECO:0000256" key="3">
    <source>
        <dbReference type="PIRSR" id="PIRSR601461-1"/>
    </source>
</evidence>
<evidence type="ECO:0000256" key="1">
    <source>
        <dbReference type="ARBA" id="ARBA00007447"/>
    </source>
</evidence>
<dbReference type="AlphaFoldDB" id="A0A9Q3P871"/>
<dbReference type="InterPro" id="IPR034164">
    <property type="entry name" value="Pepsin-like_dom"/>
</dbReference>
<dbReference type="PANTHER" id="PTHR47966">
    <property type="entry name" value="BETA-SITE APP-CLEAVING ENZYME, ISOFORM A-RELATED"/>
    <property type="match status" value="1"/>
</dbReference>
<dbReference type="PANTHER" id="PTHR47966:SF6">
    <property type="entry name" value="PEPTIDASE A1 DOMAIN-CONTAINING PROTEIN"/>
    <property type="match status" value="1"/>
</dbReference>
<dbReference type="GO" id="GO:0006508">
    <property type="term" value="P:proteolysis"/>
    <property type="evidence" value="ECO:0007669"/>
    <property type="project" value="UniProtKB-KW"/>
</dbReference>
<sequence>LSDGFSDSEYYGVVKIGTPPQNFNIILDTGSSDLWVAGAGLSLTSSKGGRIGNGGIMSSANSPSIQPTGASFSPSQSSSFKSTSNQFQVTYGSGAASGQVATDTISQGSFTVTNQPFALVTKSSSGLLSGDVSGIMGMAFSALSSTGGKPFWQSANIDTFAFGLTRFLNVSTATDIEPGGVLTLGGINTTLFQGNINWIPLKAQTYWLIALDGVSVNGQTISSSQSNNVAIDTGTSLIGAPTSVTSAIYNQISGSKPATGAYQGYYQFPCSSNPKVSLSFGGQDYLIASDDFNIGSTDANAWILGDSFLKNVYTIFRSNDSPAVGFALPATGYQNLLSSLGTSNGTGISTRPGTITNASSNSSKLSSNLFWNLLILTLLSYLYLS</sequence>
<gene>
    <name evidence="7" type="ORF">O181_091734</name>
</gene>
<organism evidence="7 8">
    <name type="scientific">Austropuccinia psidii MF-1</name>
    <dbReference type="NCBI Taxonomy" id="1389203"/>
    <lineage>
        <taxon>Eukaryota</taxon>
        <taxon>Fungi</taxon>
        <taxon>Dikarya</taxon>
        <taxon>Basidiomycota</taxon>
        <taxon>Pucciniomycotina</taxon>
        <taxon>Pucciniomycetes</taxon>
        <taxon>Pucciniales</taxon>
        <taxon>Sphaerophragmiaceae</taxon>
        <taxon>Austropuccinia</taxon>
    </lineage>
</organism>
<dbReference type="OrthoDB" id="771136at2759"/>
<dbReference type="CDD" id="cd05471">
    <property type="entry name" value="pepsin_like"/>
    <property type="match status" value="1"/>
</dbReference>
<proteinExistence type="inferred from homology"/>
<keyword evidence="2 4" id="KW-0064">Aspartyl protease</keyword>
<feature type="compositionally biased region" description="Polar residues" evidence="5">
    <location>
        <begin position="56"/>
        <end position="70"/>
    </location>
</feature>